<dbReference type="SUPFAM" id="SSF102588">
    <property type="entry name" value="LmbE-like"/>
    <property type="match status" value="1"/>
</dbReference>
<dbReference type="PANTHER" id="PTHR12993">
    <property type="entry name" value="N-ACETYLGLUCOSAMINYL-PHOSPHATIDYLINOSITOL DE-N-ACETYLASE-RELATED"/>
    <property type="match status" value="1"/>
</dbReference>
<dbReference type="InterPro" id="IPR003737">
    <property type="entry name" value="GlcNAc_PI_deacetylase-related"/>
</dbReference>
<dbReference type="AlphaFoldDB" id="A0AAE3INI8"/>
<gene>
    <name evidence="2" type="ORF">OD355_07275</name>
</gene>
<protein>
    <submittedName>
        <fullName evidence="2">PIG-L family deacetylase</fullName>
    </submittedName>
</protein>
<sequence length="830" mass="93065">MVRTLFLFISVLFIQHACAQASHVHYGSASILHDMQKLKTVGAVLYIAAHPDDENTRLLAYLANERKLRTAYLSLTRGDGGQNLIGKEQGAALGLIRTQELLAARRIDGASQYFTRAVDFGFSKTAAETFEQWHKDSVLSDVVWVIRSFQPDVIITRFPTTGEGGHGHHTASAILAEEAFEAAADPGRFQWQLKYIQPWKTKRLFWNTFNFGGRNTTSADQLKLDVGIFNPLLGKYYGEIAAESRSMHKSQGFGAASTRGTGIEYFKQIKGDIVHKDIFENLQLDWNPFSHTGELNKLIDAAVMHFDVLAPQKSVDALLHIYRKLKAVNTGDRELLTWKQSKLQDVQNLIVACAGVWMEVVAKDSIVTINEDFETEVKILAHNHVPVQLTDEDTSKILYNLKNNEVFTRKDSMRLSELPAYGMQISTSEPYWLKHPVKNNLFRVDDLALLGMPEKSPELMMIFHTSIKGVPFDIARPVVYRYVDPVRGEVYRPLEILPDVTVNLSKELLLFTSEQPQKTEVTVKANKANVSGKLSVKIPAGWKAFFSDSTFTLNKKGDEKMFEIMVHPASRQGEAAMEVSAVAGGKSFTRQIKRIHYEHIPPQFMLEDATVKLARFHLKTTGMHIGYIPGAGDDVAALLAQAGYRVTVLDNQQLAENDFSALDAIVTGVRAYNINEQLNQYHNKLMEYVKNGGNLVVQYNTNSGIGPLRAKIGPYPFTISRNRVTDEHAKVTFTNPGHSILNYPNKISEQDFAGWVQERGVYFVGDMHANYRTVLSMHDKDEAPENGSIIVAEYGKGNFVYTGLAFFRQLPAANQGAFKLFVNLLSIPKR</sequence>
<dbReference type="InterPro" id="IPR029062">
    <property type="entry name" value="Class_I_gatase-like"/>
</dbReference>
<dbReference type="SUPFAM" id="SSF52317">
    <property type="entry name" value="Class I glutamine amidotransferase-like"/>
    <property type="match status" value="1"/>
</dbReference>
<dbReference type="Pfam" id="PF02585">
    <property type="entry name" value="PIG-L"/>
    <property type="match status" value="1"/>
</dbReference>
<proteinExistence type="predicted"/>
<dbReference type="RefSeq" id="WP_263037799.1">
    <property type="nucleotide sequence ID" value="NZ_JAOTPL010000008.1"/>
</dbReference>
<name>A0AAE3INI8_9BACT</name>
<dbReference type="Gene3D" id="3.40.50.10320">
    <property type="entry name" value="LmbE-like"/>
    <property type="match status" value="1"/>
</dbReference>
<reference evidence="2" key="1">
    <citation type="submission" date="2022-10" db="EMBL/GenBank/DDBJ databases">
        <authorList>
            <person name="Kim H.S."/>
            <person name="Kim J.-S."/>
            <person name="Suh M.K."/>
            <person name="Eom M.K."/>
            <person name="Lee J.-S."/>
        </authorList>
    </citation>
    <scope>NUCLEOTIDE SEQUENCE</scope>
    <source>
        <strain evidence="2">LIP-5</strain>
    </source>
</reference>
<dbReference type="PANTHER" id="PTHR12993:SF11">
    <property type="entry name" value="N-ACETYLGLUCOSAMINYL-PHOSPHATIDYLINOSITOL DE-N-ACETYLASE"/>
    <property type="match status" value="1"/>
</dbReference>
<dbReference type="InterPro" id="IPR024078">
    <property type="entry name" value="LmbE-like_dom_sf"/>
</dbReference>
<accession>A0AAE3INI8</accession>
<dbReference type="GO" id="GO:0016811">
    <property type="term" value="F:hydrolase activity, acting on carbon-nitrogen (but not peptide) bonds, in linear amides"/>
    <property type="evidence" value="ECO:0007669"/>
    <property type="project" value="TreeGrafter"/>
</dbReference>
<comment type="caution">
    <text evidence="2">The sequence shown here is derived from an EMBL/GenBank/DDBJ whole genome shotgun (WGS) entry which is preliminary data.</text>
</comment>
<evidence type="ECO:0000313" key="2">
    <source>
        <dbReference type="EMBL" id="MCU7694313.1"/>
    </source>
</evidence>
<feature type="signal peptide" evidence="1">
    <location>
        <begin position="1"/>
        <end position="19"/>
    </location>
</feature>
<keyword evidence="3" id="KW-1185">Reference proteome</keyword>
<dbReference type="EMBL" id="JAOTPL010000008">
    <property type="protein sequence ID" value="MCU7694313.1"/>
    <property type="molecule type" value="Genomic_DNA"/>
</dbReference>
<organism evidence="2 3">
    <name type="scientific">Haoranjiania flava</name>
    <dbReference type="NCBI Taxonomy" id="1856322"/>
    <lineage>
        <taxon>Bacteria</taxon>
        <taxon>Pseudomonadati</taxon>
        <taxon>Bacteroidota</taxon>
        <taxon>Chitinophagia</taxon>
        <taxon>Chitinophagales</taxon>
        <taxon>Chitinophagaceae</taxon>
        <taxon>Haoranjiania</taxon>
    </lineage>
</organism>
<feature type="chain" id="PRO_5042203766" evidence="1">
    <location>
        <begin position="20"/>
        <end position="830"/>
    </location>
</feature>
<evidence type="ECO:0000256" key="1">
    <source>
        <dbReference type="SAM" id="SignalP"/>
    </source>
</evidence>
<evidence type="ECO:0000313" key="3">
    <source>
        <dbReference type="Proteomes" id="UP001209317"/>
    </source>
</evidence>
<dbReference type="Proteomes" id="UP001209317">
    <property type="component" value="Unassembled WGS sequence"/>
</dbReference>
<keyword evidence="1" id="KW-0732">Signal</keyword>